<dbReference type="RefSeq" id="WP_040820969.1">
    <property type="nucleotide sequence ID" value="NZ_JBIAQY010000007.1"/>
</dbReference>
<sequence length="70" mass="8037">MAHESSETPDPVAILRRWEDSGAVWRVLNRRDDRVTVVLYQCTGGEEVDRFTSGDPDLLRFLGDRRSSED</sequence>
<proteinExistence type="predicted"/>
<keyword evidence="2" id="KW-1185">Reference proteome</keyword>
<organism evidence="1 2">
    <name type="scientific">Nocardia jiangxiensis</name>
    <dbReference type="NCBI Taxonomy" id="282685"/>
    <lineage>
        <taxon>Bacteria</taxon>
        <taxon>Bacillati</taxon>
        <taxon>Actinomycetota</taxon>
        <taxon>Actinomycetes</taxon>
        <taxon>Mycobacteriales</taxon>
        <taxon>Nocardiaceae</taxon>
        <taxon>Nocardia</taxon>
    </lineage>
</organism>
<accession>A0ABW6S4H9</accession>
<dbReference type="EMBL" id="JBIAQY010000007">
    <property type="protein sequence ID" value="MFF3570614.1"/>
    <property type="molecule type" value="Genomic_DNA"/>
</dbReference>
<gene>
    <name evidence="1" type="ORF">ACFYXQ_22795</name>
</gene>
<evidence type="ECO:0000313" key="2">
    <source>
        <dbReference type="Proteomes" id="UP001601992"/>
    </source>
</evidence>
<reference evidence="1 2" key="1">
    <citation type="submission" date="2024-10" db="EMBL/GenBank/DDBJ databases">
        <title>The Natural Products Discovery Center: Release of the First 8490 Sequenced Strains for Exploring Actinobacteria Biosynthetic Diversity.</title>
        <authorList>
            <person name="Kalkreuter E."/>
            <person name="Kautsar S.A."/>
            <person name="Yang D."/>
            <person name="Bader C.D."/>
            <person name="Teijaro C.N."/>
            <person name="Fluegel L."/>
            <person name="Davis C.M."/>
            <person name="Simpson J.R."/>
            <person name="Lauterbach L."/>
            <person name="Steele A.D."/>
            <person name="Gui C."/>
            <person name="Meng S."/>
            <person name="Li G."/>
            <person name="Viehrig K."/>
            <person name="Ye F."/>
            <person name="Su P."/>
            <person name="Kiefer A.F."/>
            <person name="Nichols A."/>
            <person name="Cepeda A.J."/>
            <person name="Yan W."/>
            <person name="Fan B."/>
            <person name="Jiang Y."/>
            <person name="Adhikari A."/>
            <person name="Zheng C.-J."/>
            <person name="Schuster L."/>
            <person name="Cowan T.M."/>
            <person name="Smanski M.J."/>
            <person name="Chevrette M.G."/>
            <person name="De Carvalho L.P.S."/>
            <person name="Shen B."/>
        </authorList>
    </citation>
    <scope>NUCLEOTIDE SEQUENCE [LARGE SCALE GENOMIC DNA]</scope>
    <source>
        <strain evidence="1 2">NPDC002593</strain>
    </source>
</reference>
<evidence type="ECO:0000313" key="1">
    <source>
        <dbReference type="EMBL" id="MFF3570614.1"/>
    </source>
</evidence>
<name>A0ABW6S4H9_9NOCA</name>
<dbReference type="Proteomes" id="UP001601992">
    <property type="component" value="Unassembled WGS sequence"/>
</dbReference>
<comment type="caution">
    <text evidence="1">The sequence shown here is derived from an EMBL/GenBank/DDBJ whole genome shotgun (WGS) entry which is preliminary data.</text>
</comment>
<protein>
    <submittedName>
        <fullName evidence="1">Uncharacterized protein</fullName>
    </submittedName>
</protein>